<dbReference type="SUPFAM" id="SSF55785">
    <property type="entry name" value="PYP-like sensor domain (PAS domain)"/>
    <property type="match status" value="1"/>
</dbReference>
<dbReference type="SUPFAM" id="SSF141868">
    <property type="entry name" value="EAL domain-like"/>
    <property type="match status" value="1"/>
</dbReference>
<dbReference type="Gene3D" id="3.30.70.270">
    <property type="match status" value="1"/>
</dbReference>
<dbReference type="AlphaFoldDB" id="A0A412ZFT9"/>
<organism evidence="2 3">
    <name type="scientific">Enterocloster bolteae</name>
    <dbReference type="NCBI Taxonomy" id="208479"/>
    <lineage>
        <taxon>Bacteria</taxon>
        <taxon>Bacillati</taxon>
        <taxon>Bacillota</taxon>
        <taxon>Clostridia</taxon>
        <taxon>Lachnospirales</taxon>
        <taxon>Lachnospiraceae</taxon>
        <taxon>Enterocloster</taxon>
    </lineage>
</organism>
<dbReference type="PANTHER" id="PTHR33121:SF70">
    <property type="entry name" value="SIGNALING PROTEIN YKOW"/>
    <property type="match status" value="1"/>
</dbReference>
<dbReference type="SMART" id="SM00267">
    <property type="entry name" value="GGDEF"/>
    <property type="match status" value="1"/>
</dbReference>
<dbReference type="InterPro" id="IPR000160">
    <property type="entry name" value="GGDEF_dom"/>
</dbReference>
<gene>
    <name evidence="2" type="ORF">DWW02_04825</name>
</gene>
<accession>A0A412ZFT9</accession>
<dbReference type="Gene3D" id="3.20.20.450">
    <property type="entry name" value="EAL domain"/>
    <property type="match status" value="1"/>
</dbReference>
<dbReference type="Proteomes" id="UP000284543">
    <property type="component" value="Unassembled WGS sequence"/>
</dbReference>
<evidence type="ECO:0000259" key="1">
    <source>
        <dbReference type="PROSITE" id="PS50883"/>
    </source>
</evidence>
<dbReference type="PANTHER" id="PTHR33121">
    <property type="entry name" value="CYCLIC DI-GMP PHOSPHODIESTERASE PDEF"/>
    <property type="match status" value="1"/>
</dbReference>
<protein>
    <submittedName>
        <fullName evidence="2">GGDEF domain-containing protein</fullName>
    </submittedName>
</protein>
<dbReference type="SMART" id="SM00052">
    <property type="entry name" value="EAL"/>
    <property type="match status" value="1"/>
</dbReference>
<reference evidence="2 3" key="1">
    <citation type="submission" date="2018-08" db="EMBL/GenBank/DDBJ databases">
        <title>A genome reference for cultivated species of the human gut microbiota.</title>
        <authorList>
            <person name="Zou Y."/>
            <person name="Xue W."/>
            <person name="Luo G."/>
        </authorList>
    </citation>
    <scope>NUCLEOTIDE SEQUENCE [LARGE SCALE GENOMIC DNA]</scope>
    <source>
        <strain evidence="2 3">AF14-18</strain>
    </source>
</reference>
<comment type="caution">
    <text evidence="2">The sequence shown here is derived from an EMBL/GenBank/DDBJ whole genome shotgun (WGS) entry which is preliminary data.</text>
</comment>
<dbReference type="CDD" id="cd01948">
    <property type="entry name" value="EAL"/>
    <property type="match status" value="1"/>
</dbReference>
<proteinExistence type="predicted"/>
<dbReference type="InterPro" id="IPR043128">
    <property type="entry name" value="Rev_trsase/Diguanyl_cyclase"/>
</dbReference>
<dbReference type="InterPro" id="IPR035965">
    <property type="entry name" value="PAS-like_dom_sf"/>
</dbReference>
<dbReference type="Pfam" id="PF00563">
    <property type="entry name" value="EAL"/>
    <property type="match status" value="1"/>
</dbReference>
<dbReference type="EMBL" id="QRZM01000001">
    <property type="protein sequence ID" value="RGV79049.1"/>
    <property type="molecule type" value="Genomic_DNA"/>
</dbReference>
<evidence type="ECO:0000313" key="3">
    <source>
        <dbReference type="Proteomes" id="UP000284543"/>
    </source>
</evidence>
<dbReference type="Pfam" id="PF00990">
    <property type="entry name" value="GGDEF"/>
    <property type="match status" value="1"/>
</dbReference>
<evidence type="ECO:0000313" key="2">
    <source>
        <dbReference type="EMBL" id="RGV79049.1"/>
    </source>
</evidence>
<name>A0A412ZFT9_9FIRM</name>
<dbReference type="InterPro" id="IPR035919">
    <property type="entry name" value="EAL_sf"/>
</dbReference>
<dbReference type="PROSITE" id="PS50883">
    <property type="entry name" value="EAL"/>
    <property type="match status" value="1"/>
</dbReference>
<dbReference type="GO" id="GO:0071111">
    <property type="term" value="F:cyclic-guanylate-specific phosphodiesterase activity"/>
    <property type="evidence" value="ECO:0007669"/>
    <property type="project" value="InterPro"/>
</dbReference>
<dbReference type="SUPFAM" id="SSF55073">
    <property type="entry name" value="Nucleotide cyclase"/>
    <property type="match status" value="1"/>
</dbReference>
<dbReference type="RefSeq" id="WP_118017664.1">
    <property type="nucleotide sequence ID" value="NZ_CAUHGS010000001.1"/>
</dbReference>
<dbReference type="InterPro" id="IPR001633">
    <property type="entry name" value="EAL_dom"/>
</dbReference>
<feature type="domain" description="EAL" evidence="1">
    <location>
        <begin position="186"/>
        <end position="438"/>
    </location>
</feature>
<dbReference type="InterPro" id="IPR050706">
    <property type="entry name" value="Cyclic-di-GMP_PDE-like"/>
</dbReference>
<dbReference type="InterPro" id="IPR029787">
    <property type="entry name" value="Nucleotide_cyclase"/>
</dbReference>
<sequence length="715" mass="80537">MDTNDKTMKNEIHRLQERILLLEQNDKLTGLMHNTVYLKKIDELLAEHPDWEFSLIYFSIKNLKLMNIQQGTHYGDRFLCHIASYLRLPQEKDVPILVSRVYADAFSVFLPSSEEKSMTTQIFLAYSDFSRTMTPPSIGIRHVKGTETAAHSLLNQAYMAASSIYDIDDRHVVVYGDSMYNNFVLEQIILSDFKTALEHHDFQLYFQPKYNIASGKIIGAEALVRWDHPTAGFISPGQFIPILEQYNLIQELDCYIWESLCFHLHQWNEKGYPPIPISVNASRISIGSLDVAAILESLVKKYQLSPSQLEVEITESVYAEHPDSIKNTIDRLHQAGFVVLMDDFGSGYSSLSFLADTNVDVIKLDMRFLNCDTPKSNYILSSVIRISYWLNLRIIAEGVENQKQADTLLKIGCFYAQGFLFCKPIPSCEYEKLLPGNYLDVTDMGAQKGNINGLVSTLDLFSQNMINEQVTELLLGAVVVFCLKGSSLSILNVNKAFCALFQSQDVPCPGDDLLSILKLRHPDVFLSVCRRTARLNPSGGRTTYIQSGKNPHLYKAELYCLSVKPDSAILYAKISDASELYHSLNNARLYKQRLQVIMDSPGFPFFELDIKSHIAACSSLACRLLGLTARSLRAPEGFLEQGIICEDYKAAFCRFFLTVYIKKQDSSCRLAICLADGARVNARLSVFTLRDSGGIQTAVGTLELEKDRAGDSFHS</sequence>